<dbReference type="GO" id="GO:0005737">
    <property type="term" value="C:cytoplasm"/>
    <property type="evidence" value="ECO:0007669"/>
    <property type="project" value="TreeGrafter"/>
</dbReference>
<organism evidence="2 3">
    <name type="scientific">Stenotrophobium rhamnosiphilum</name>
    <dbReference type="NCBI Taxonomy" id="2029166"/>
    <lineage>
        <taxon>Bacteria</taxon>
        <taxon>Pseudomonadati</taxon>
        <taxon>Pseudomonadota</taxon>
        <taxon>Gammaproteobacteria</taxon>
        <taxon>Nevskiales</taxon>
        <taxon>Nevskiaceae</taxon>
        <taxon>Stenotrophobium</taxon>
    </lineage>
</organism>
<keyword evidence="3" id="KW-1185">Reference proteome</keyword>
<comment type="caution">
    <text evidence="2">The sequence shown here is derived from an EMBL/GenBank/DDBJ whole genome shotgun (WGS) entry which is preliminary data.</text>
</comment>
<gene>
    <name evidence="2" type="ORF">CJD38_12460</name>
</gene>
<dbReference type="InterPro" id="IPR036291">
    <property type="entry name" value="NAD(P)-bd_dom_sf"/>
</dbReference>
<protein>
    <submittedName>
        <fullName evidence="2">Oxidoreductase</fullName>
    </submittedName>
</protein>
<dbReference type="GO" id="GO:0004029">
    <property type="term" value="F:aldehyde dehydrogenase (NAD+) activity"/>
    <property type="evidence" value="ECO:0007669"/>
    <property type="project" value="TreeGrafter"/>
</dbReference>
<feature type="domain" description="NAD-dependent epimerase/dehydratase" evidence="1">
    <location>
        <begin position="14"/>
        <end position="236"/>
    </location>
</feature>
<dbReference type="Proteomes" id="UP000244248">
    <property type="component" value="Unassembled WGS sequence"/>
</dbReference>
<dbReference type="EMBL" id="QANS01000004">
    <property type="protein sequence ID" value="PTU31097.1"/>
    <property type="molecule type" value="Genomic_DNA"/>
</dbReference>
<dbReference type="Gene3D" id="3.40.50.720">
    <property type="entry name" value="NAD(P)-binding Rossmann-like Domain"/>
    <property type="match status" value="1"/>
</dbReference>
<dbReference type="InterPro" id="IPR051783">
    <property type="entry name" value="NAD(P)-dependent_oxidoreduct"/>
</dbReference>
<dbReference type="InterPro" id="IPR001509">
    <property type="entry name" value="Epimerase_deHydtase"/>
</dbReference>
<sequence length="340" mass="37381">MSAPRRPVLPKTAFVTGATGCVGLNLIEELLAQGWRVTAMHRAGSDLSQLQRHSVRGVRGDVTDASSLEKIIPRNVDCVFHVAGNTSLWSRSHAEQLSVNVEGTRNVVNASVEAGARRFVLTSSIVAYGSHGGTISEDTPTRGTAARINYIRSKALAEREVRHALHKGLPAVIINPSNILGAYDTKNWGRMFRLVKERRLPVVPSGGGSFCHVREVARAHIAAAERGRIGANYLLGGAETSYLGLVKEISRMLGVKRYPKVLPKSMLHSYAFLEEMLAPVFGREPDVTRDAVELLSQNIYCDTRRAVRELGYKPQPMETMLKDSMNWMLEQGLLTRASLN</sequence>
<dbReference type="SUPFAM" id="SSF51735">
    <property type="entry name" value="NAD(P)-binding Rossmann-fold domains"/>
    <property type="match status" value="1"/>
</dbReference>
<evidence type="ECO:0000259" key="1">
    <source>
        <dbReference type="Pfam" id="PF01370"/>
    </source>
</evidence>
<dbReference type="PANTHER" id="PTHR48079">
    <property type="entry name" value="PROTEIN YEEZ"/>
    <property type="match status" value="1"/>
</dbReference>
<dbReference type="AlphaFoldDB" id="A0A2T5MEW0"/>
<reference evidence="2 3" key="1">
    <citation type="submission" date="2018-04" db="EMBL/GenBank/DDBJ databases">
        <title>Novel species isolated from glacier.</title>
        <authorList>
            <person name="Liu Q."/>
            <person name="Xin Y.-H."/>
        </authorList>
    </citation>
    <scope>NUCLEOTIDE SEQUENCE [LARGE SCALE GENOMIC DNA]</scope>
    <source>
        <strain evidence="2 3">GT1R17</strain>
    </source>
</reference>
<name>A0A2T5MEW0_9GAMM</name>
<dbReference type="Pfam" id="PF01370">
    <property type="entry name" value="Epimerase"/>
    <property type="match status" value="1"/>
</dbReference>
<dbReference type="PANTHER" id="PTHR48079:SF6">
    <property type="entry name" value="NAD(P)-BINDING DOMAIN-CONTAINING PROTEIN-RELATED"/>
    <property type="match status" value="1"/>
</dbReference>
<accession>A0A2T5MEW0</accession>
<evidence type="ECO:0000313" key="2">
    <source>
        <dbReference type="EMBL" id="PTU31097.1"/>
    </source>
</evidence>
<evidence type="ECO:0000313" key="3">
    <source>
        <dbReference type="Proteomes" id="UP000244248"/>
    </source>
</evidence>
<proteinExistence type="predicted"/>